<organism evidence="1">
    <name type="scientific">marine metagenome</name>
    <dbReference type="NCBI Taxonomy" id="408172"/>
    <lineage>
        <taxon>unclassified sequences</taxon>
        <taxon>metagenomes</taxon>
        <taxon>ecological metagenomes</taxon>
    </lineage>
</organism>
<sequence length="211" mass="23132">MTDKDISPKGTIIFLNGSSSAGKTTLAMALQEQLEEPFQYVALDQFRDGMPAKYRGLNSPDGSTGQRGLNVVPVDSGDVPAFTSIQFGDEGKLMLRGMRRAMATMANEGVHLLIDDIILERGFLEDYLQAMLGIDLYFVGVHCPAEVISEREAVRPGRFPGTAVGHLHICHAHGDYDVEVDTSRQSPEECARDVIKRVNAGPPEAFARLRR</sequence>
<dbReference type="GO" id="GO:0016740">
    <property type="term" value="F:transferase activity"/>
    <property type="evidence" value="ECO:0007669"/>
    <property type="project" value="InterPro"/>
</dbReference>
<dbReference type="EMBL" id="UINC01146792">
    <property type="protein sequence ID" value="SVD37730.1"/>
    <property type="molecule type" value="Genomic_DNA"/>
</dbReference>
<dbReference type="InterPro" id="IPR027417">
    <property type="entry name" value="P-loop_NTPase"/>
</dbReference>
<gene>
    <name evidence="1" type="ORF">METZ01_LOCUS390584</name>
</gene>
<protein>
    <recommendedName>
        <fullName evidence="2">Chloramphenicol phosphotransferase</fullName>
    </recommendedName>
</protein>
<dbReference type="PIRSF" id="PIRSF007531">
    <property type="entry name" value="CPT"/>
    <property type="match status" value="1"/>
</dbReference>
<name>A0A382UU36_9ZZZZ</name>
<evidence type="ECO:0008006" key="2">
    <source>
        <dbReference type="Google" id="ProtNLM"/>
    </source>
</evidence>
<accession>A0A382UU36</accession>
<dbReference type="GO" id="GO:0005524">
    <property type="term" value="F:ATP binding"/>
    <property type="evidence" value="ECO:0007669"/>
    <property type="project" value="InterPro"/>
</dbReference>
<dbReference type="AlphaFoldDB" id="A0A382UU36"/>
<dbReference type="Pfam" id="PF07931">
    <property type="entry name" value="CPT"/>
    <property type="match status" value="1"/>
</dbReference>
<dbReference type="SUPFAM" id="SSF52540">
    <property type="entry name" value="P-loop containing nucleoside triphosphate hydrolases"/>
    <property type="match status" value="1"/>
</dbReference>
<dbReference type="InterPro" id="IPR012853">
    <property type="entry name" value="CPT"/>
</dbReference>
<dbReference type="Gene3D" id="3.40.50.300">
    <property type="entry name" value="P-loop containing nucleotide triphosphate hydrolases"/>
    <property type="match status" value="1"/>
</dbReference>
<proteinExistence type="predicted"/>
<evidence type="ECO:0000313" key="1">
    <source>
        <dbReference type="EMBL" id="SVD37730.1"/>
    </source>
</evidence>
<reference evidence="1" key="1">
    <citation type="submission" date="2018-05" db="EMBL/GenBank/DDBJ databases">
        <authorList>
            <person name="Lanie J.A."/>
            <person name="Ng W.-L."/>
            <person name="Kazmierczak K.M."/>
            <person name="Andrzejewski T.M."/>
            <person name="Davidsen T.M."/>
            <person name="Wayne K.J."/>
            <person name="Tettelin H."/>
            <person name="Glass J.I."/>
            <person name="Rusch D."/>
            <person name="Podicherti R."/>
            <person name="Tsui H.-C.T."/>
            <person name="Winkler M.E."/>
        </authorList>
    </citation>
    <scope>NUCLEOTIDE SEQUENCE</scope>
</reference>
<feature type="non-terminal residue" evidence="1">
    <location>
        <position position="211"/>
    </location>
</feature>